<dbReference type="GO" id="GO:0016491">
    <property type="term" value="F:oxidoreductase activity"/>
    <property type="evidence" value="ECO:0007669"/>
    <property type="project" value="UniProtKB-KW"/>
</dbReference>
<organism evidence="4 5">
    <name type="scientific">Saccharomonospora piscinae</name>
    <dbReference type="NCBI Taxonomy" id="687388"/>
    <lineage>
        <taxon>Bacteria</taxon>
        <taxon>Bacillati</taxon>
        <taxon>Actinomycetota</taxon>
        <taxon>Actinomycetes</taxon>
        <taxon>Pseudonocardiales</taxon>
        <taxon>Pseudonocardiaceae</taxon>
        <taxon>Saccharomonospora</taxon>
    </lineage>
</organism>
<evidence type="ECO:0000313" key="4">
    <source>
        <dbReference type="EMBL" id="OQO93626.1"/>
    </source>
</evidence>
<dbReference type="InterPro" id="IPR002347">
    <property type="entry name" value="SDR_fam"/>
</dbReference>
<dbReference type="STRING" id="1962155.B1813_03510"/>
<comment type="similarity">
    <text evidence="1 3">Belongs to the short-chain dehydrogenases/reductases (SDR) family.</text>
</comment>
<dbReference type="PANTHER" id="PTHR43180:SF33">
    <property type="entry name" value="15-HYDROXYPROSTAGLANDIN DEHYDROGENASE [NAD(+)]-LIKE"/>
    <property type="match status" value="1"/>
</dbReference>
<dbReference type="InterPro" id="IPR036291">
    <property type="entry name" value="NAD(P)-bd_dom_sf"/>
</dbReference>
<keyword evidence="2" id="KW-0560">Oxidoreductase</keyword>
<proteinExistence type="inferred from homology"/>
<dbReference type="FunFam" id="3.40.50.720:FF:000084">
    <property type="entry name" value="Short-chain dehydrogenase reductase"/>
    <property type="match status" value="1"/>
</dbReference>
<keyword evidence="5" id="KW-1185">Reference proteome</keyword>
<dbReference type="PRINTS" id="PR00080">
    <property type="entry name" value="SDRFAMILY"/>
</dbReference>
<dbReference type="Proteomes" id="UP000192591">
    <property type="component" value="Unassembled WGS sequence"/>
</dbReference>
<sequence length="257" mass="26481">MSHLDGKVALVTGGSGGIGAAIARRFASSGADVVIADVDPAGKALAREIGGAFVHTDVTRPADNRAVVRTATEHFGDLDIAVLNAGIGEQGSFLEDFRPEHYRDLVSVNLDGVVYGLHAALEVFTERGSGAILATSSLAGLSESPTNPLYAATKHAVTGLVRSVAPLVAEQGITVNALCPTFIDTPILGEAIPYITDLGVAVLSPERVAEVAELVLAHGGTGQAWPVVPHGDPEPVAFPELPSIMSDPNRQVPEATS</sequence>
<dbReference type="PRINTS" id="PR00081">
    <property type="entry name" value="GDHRDH"/>
</dbReference>
<dbReference type="CDD" id="cd05233">
    <property type="entry name" value="SDR_c"/>
    <property type="match status" value="1"/>
</dbReference>
<dbReference type="PROSITE" id="PS00061">
    <property type="entry name" value="ADH_SHORT"/>
    <property type="match status" value="1"/>
</dbReference>
<accession>A0A1V9A9C2</accession>
<dbReference type="RefSeq" id="WP_081190591.1">
    <property type="nucleotide sequence ID" value="NZ_MWIH01000003.1"/>
</dbReference>
<protein>
    <recommendedName>
        <fullName evidence="6">Short-chain alcohol dehydrogenase</fullName>
    </recommendedName>
</protein>
<dbReference type="PANTHER" id="PTHR43180">
    <property type="entry name" value="3-OXOACYL-(ACYL-CARRIER-PROTEIN) REDUCTASE (AFU_ORTHOLOGUE AFUA_6G11210)"/>
    <property type="match status" value="1"/>
</dbReference>
<gene>
    <name evidence="4" type="ORF">B1813_03510</name>
</gene>
<dbReference type="Gene3D" id="3.40.50.720">
    <property type="entry name" value="NAD(P)-binding Rossmann-like Domain"/>
    <property type="match status" value="1"/>
</dbReference>
<evidence type="ECO:0000313" key="5">
    <source>
        <dbReference type="Proteomes" id="UP000192591"/>
    </source>
</evidence>
<reference evidence="4 5" key="1">
    <citation type="submission" date="2017-02" db="EMBL/GenBank/DDBJ databases">
        <title>Draft genome of Saccharomonospora sp. 154.</title>
        <authorList>
            <person name="Alonso-Carmona G.S."/>
            <person name="De La Haba R."/>
            <person name="Vera-Gargallo B."/>
            <person name="Sandoval-Trujillo A.H."/>
            <person name="Ramirez-Duran N."/>
            <person name="Ventosa A."/>
        </authorList>
    </citation>
    <scope>NUCLEOTIDE SEQUENCE [LARGE SCALE GENOMIC DNA]</scope>
    <source>
        <strain evidence="4 5">LRS4.154</strain>
    </source>
</reference>
<dbReference type="SUPFAM" id="SSF51735">
    <property type="entry name" value="NAD(P)-binding Rossmann-fold domains"/>
    <property type="match status" value="1"/>
</dbReference>
<dbReference type="Pfam" id="PF00106">
    <property type="entry name" value="adh_short"/>
    <property type="match status" value="1"/>
</dbReference>
<evidence type="ECO:0008006" key="6">
    <source>
        <dbReference type="Google" id="ProtNLM"/>
    </source>
</evidence>
<evidence type="ECO:0000256" key="1">
    <source>
        <dbReference type="ARBA" id="ARBA00006484"/>
    </source>
</evidence>
<dbReference type="AlphaFoldDB" id="A0A1V9A9C2"/>
<dbReference type="InterPro" id="IPR020904">
    <property type="entry name" value="Sc_DH/Rdtase_CS"/>
</dbReference>
<evidence type="ECO:0000256" key="3">
    <source>
        <dbReference type="RuleBase" id="RU000363"/>
    </source>
</evidence>
<name>A0A1V9A9C2_SACPI</name>
<comment type="caution">
    <text evidence="4">The sequence shown here is derived from an EMBL/GenBank/DDBJ whole genome shotgun (WGS) entry which is preliminary data.</text>
</comment>
<evidence type="ECO:0000256" key="2">
    <source>
        <dbReference type="ARBA" id="ARBA00023002"/>
    </source>
</evidence>
<dbReference type="EMBL" id="MWIH01000003">
    <property type="protein sequence ID" value="OQO93626.1"/>
    <property type="molecule type" value="Genomic_DNA"/>
</dbReference>